<evidence type="ECO:0000313" key="4">
    <source>
        <dbReference type="Proteomes" id="UP000639772"/>
    </source>
</evidence>
<proteinExistence type="predicted"/>
<reference evidence="3 4" key="1">
    <citation type="journal article" date="2020" name="Nat. Food">
        <title>A phased Vanilla planifolia genome enables genetic improvement of flavour and production.</title>
        <authorList>
            <person name="Hasing T."/>
            <person name="Tang H."/>
            <person name="Brym M."/>
            <person name="Khazi F."/>
            <person name="Huang T."/>
            <person name="Chambers A.H."/>
        </authorList>
    </citation>
    <scope>NUCLEOTIDE SEQUENCE [LARGE SCALE GENOMIC DNA]</scope>
    <source>
        <tissue evidence="3">Leaf</tissue>
    </source>
</reference>
<dbReference type="InterPro" id="IPR051222">
    <property type="entry name" value="PPR/CCM1_RNA-binding"/>
</dbReference>
<evidence type="ECO:0000313" key="3">
    <source>
        <dbReference type="EMBL" id="KAG0453393.1"/>
    </source>
</evidence>
<feature type="repeat" description="PPR" evidence="2">
    <location>
        <begin position="436"/>
        <end position="470"/>
    </location>
</feature>
<feature type="repeat" description="PPR" evidence="2">
    <location>
        <begin position="581"/>
        <end position="615"/>
    </location>
</feature>
<dbReference type="NCBIfam" id="TIGR00756">
    <property type="entry name" value="PPR"/>
    <property type="match status" value="6"/>
</dbReference>
<evidence type="ECO:0000256" key="1">
    <source>
        <dbReference type="ARBA" id="ARBA00022737"/>
    </source>
</evidence>
<feature type="repeat" description="PPR" evidence="2">
    <location>
        <begin position="401"/>
        <end position="435"/>
    </location>
</feature>
<dbReference type="PROSITE" id="PS51375">
    <property type="entry name" value="PPR"/>
    <property type="match status" value="9"/>
</dbReference>
<dbReference type="InterPro" id="IPR002885">
    <property type="entry name" value="PPR_rpt"/>
</dbReference>
<dbReference type="Pfam" id="PF13041">
    <property type="entry name" value="PPR_2"/>
    <property type="match status" value="3"/>
</dbReference>
<name>A0A835PL86_VANPL</name>
<feature type="repeat" description="PPR" evidence="2">
    <location>
        <begin position="366"/>
        <end position="400"/>
    </location>
</feature>
<accession>A0A835PL86</accession>
<dbReference type="Gene3D" id="1.25.40.10">
    <property type="entry name" value="Tetratricopeptide repeat domain"/>
    <property type="match status" value="3"/>
</dbReference>
<protein>
    <recommendedName>
        <fullName evidence="5">Pentatricopeptide repeat-containing protein</fullName>
    </recommendedName>
</protein>
<dbReference type="AlphaFoldDB" id="A0A835PL86"/>
<dbReference type="PANTHER" id="PTHR47942:SF16">
    <property type="entry name" value="PENTATRICOPEPTIDE REPEAT DOMAIN CONTAINING PROTEIN-RELATED"/>
    <property type="match status" value="1"/>
</dbReference>
<evidence type="ECO:0000256" key="2">
    <source>
        <dbReference type="PROSITE-ProRule" id="PRU00708"/>
    </source>
</evidence>
<sequence length="662" mass="73896">MPSAALSSLSNSPASSLRCRSCHYSLFLRRSSNERRTSLNSGSRGGNVSPNLIFAYLHGNLRSNWPHFIAFKRNSNRAGKHDIELLDCVDDEYVRIPQLKETPKSTLPEESEKVKAYANSSVFPIGVDDNSFNFSDLGDAAGLDRIEIGASCDQNIKISKDNDDLNDKNEPVPSCVQKCGDAVAVGLDRRGGRFLVLHLVRKILSLPDEERTKVLDLFSFNDHQLTVSDFNDILMVLVKAGEYESAEVLFSRFPSRGLTPDSWAFSTMVLCFCEKNDPDKAKEVFDEMLHKGFHPNICTFTVLIKCLCKRGRVKKAYEVFDVMSKVGCEPTIRNYNSLIYGLCYVGKIEEALQLLNKIKELREALDIYSFTFVMDGLSKVGRTAEARELLEEALKFGLTATNTTYNNLISGYCQEGSPLEAFHLLKEAERRDFKPNVMCYTNLLRGLLECGEINAAFDTFKKMRVASFQVDDRSLNTLISAFCRQPSTNVELLKEVKELFRDVSFDGVGPSPYTCCLMVQALAKGGETDIALAYLQEMVKHGHIPRIMTYNVILQKLCGTGRVGDALGILVSLIKSETLPTNFSFGALIDGFNKQGRSLEAAGVFAVAIKRGVAPRHKPRRDWIYKKKLSYSSQLEVSRLNCFQGHTHKGDQSASISLEIVA</sequence>
<dbReference type="Pfam" id="PF13812">
    <property type="entry name" value="PPR_3"/>
    <property type="match status" value="1"/>
</dbReference>
<gene>
    <name evidence="3" type="ORF">HPP92_024697</name>
</gene>
<feature type="repeat" description="PPR" evidence="2">
    <location>
        <begin position="226"/>
        <end position="260"/>
    </location>
</feature>
<organism evidence="3 4">
    <name type="scientific">Vanilla planifolia</name>
    <name type="common">Vanilla</name>
    <dbReference type="NCBI Taxonomy" id="51239"/>
    <lineage>
        <taxon>Eukaryota</taxon>
        <taxon>Viridiplantae</taxon>
        <taxon>Streptophyta</taxon>
        <taxon>Embryophyta</taxon>
        <taxon>Tracheophyta</taxon>
        <taxon>Spermatophyta</taxon>
        <taxon>Magnoliopsida</taxon>
        <taxon>Liliopsida</taxon>
        <taxon>Asparagales</taxon>
        <taxon>Orchidaceae</taxon>
        <taxon>Vanilloideae</taxon>
        <taxon>Vanilleae</taxon>
        <taxon>Vanilla</taxon>
    </lineage>
</organism>
<dbReference type="InterPro" id="IPR011990">
    <property type="entry name" value="TPR-like_helical_dom_sf"/>
</dbReference>
<feature type="repeat" description="PPR" evidence="2">
    <location>
        <begin position="296"/>
        <end position="330"/>
    </location>
</feature>
<feature type="repeat" description="PPR" evidence="2">
    <location>
        <begin position="511"/>
        <end position="545"/>
    </location>
</feature>
<feature type="repeat" description="PPR" evidence="2">
    <location>
        <begin position="261"/>
        <end position="295"/>
    </location>
</feature>
<dbReference type="SUPFAM" id="SSF81901">
    <property type="entry name" value="HCP-like"/>
    <property type="match status" value="1"/>
</dbReference>
<feature type="repeat" description="PPR" evidence="2">
    <location>
        <begin position="331"/>
        <end position="365"/>
    </location>
</feature>
<keyword evidence="1" id="KW-0677">Repeat</keyword>
<dbReference type="EMBL" id="JADCNM010000014">
    <property type="protein sequence ID" value="KAG0453393.1"/>
    <property type="molecule type" value="Genomic_DNA"/>
</dbReference>
<evidence type="ECO:0008006" key="5">
    <source>
        <dbReference type="Google" id="ProtNLM"/>
    </source>
</evidence>
<dbReference type="Pfam" id="PF01535">
    <property type="entry name" value="PPR"/>
    <property type="match status" value="2"/>
</dbReference>
<comment type="caution">
    <text evidence="3">The sequence shown here is derived from an EMBL/GenBank/DDBJ whole genome shotgun (WGS) entry which is preliminary data.</text>
</comment>
<dbReference type="Proteomes" id="UP000639772">
    <property type="component" value="Unassembled WGS sequence"/>
</dbReference>
<dbReference type="PANTHER" id="PTHR47942">
    <property type="entry name" value="TETRATRICOPEPTIDE REPEAT (TPR)-LIKE SUPERFAMILY PROTEIN-RELATED"/>
    <property type="match status" value="1"/>
</dbReference>
<dbReference type="OrthoDB" id="185373at2759"/>